<keyword evidence="1" id="KW-0732">Signal</keyword>
<comment type="caution">
    <text evidence="2">The sequence shown here is derived from an EMBL/GenBank/DDBJ whole genome shotgun (WGS) entry which is preliminary data.</text>
</comment>
<organism evidence="2 3">
    <name type="scientific">Knoellia flava</name>
    <dbReference type="NCBI Taxonomy" id="913969"/>
    <lineage>
        <taxon>Bacteria</taxon>
        <taxon>Bacillati</taxon>
        <taxon>Actinomycetota</taxon>
        <taxon>Actinomycetes</taxon>
        <taxon>Micrococcales</taxon>
        <taxon>Intrasporangiaceae</taxon>
        <taxon>Knoellia</taxon>
    </lineage>
</organism>
<dbReference type="Proteomes" id="UP000628079">
    <property type="component" value="Unassembled WGS sequence"/>
</dbReference>
<reference evidence="2" key="1">
    <citation type="journal article" date="2014" name="Int. J. Syst. Evol. Microbiol.">
        <title>Complete genome sequence of Corynebacterium casei LMG S-19264T (=DSM 44701T), isolated from a smear-ripened cheese.</title>
        <authorList>
            <consortium name="US DOE Joint Genome Institute (JGI-PGF)"/>
            <person name="Walter F."/>
            <person name="Albersmeier A."/>
            <person name="Kalinowski J."/>
            <person name="Ruckert C."/>
        </authorList>
    </citation>
    <scope>NUCLEOTIDE SEQUENCE</scope>
    <source>
        <strain evidence="2">CGMCC 1.10749</strain>
    </source>
</reference>
<accession>A0A8H9FRL5</accession>
<name>A0A8H9FRL5_9MICO</name>
<dbReference type="SUPFAM" id="SSF50978">
    <property type="entry name" value="WD40 repeat-like"/>
    <property type="match status" value="1"/>
</dbReference>
<dbReference type="EMBL" id="BMEA01000001">
    <property type="protein sequence ID" value="GGB67410.1"/>
    <property type="molecule type" value="Genomic_DNA"/>
</dbReference>
<evidence type="ECO:0000313" key="2">
    <source>
        <dbReference type="EMBL" id="GGB67410.1"/>
    </source>
</evidence>
<dbReference type="RefSeq" id="WP_035949640.1">
    <property type="nucleotide sequence ID" value="NZ_BMEA01000001.1"/>
</dbReference>
<feature type="chain" id="PRO_5039717159" evidence="1">
    <location>
        <begin position="21"/>
        <end position="386"/>
    </location>
</feature>
<protein>
    <submittedName>
        <fullName evidence="2">Uncharacterized protein</fullName>
    </submittedName>
</protein>
<evidence type="ECO:0000256" key="1">
    <source>
        <dbReference type="SAM" id="SignalP"/>
    </source>
</evidence>
<dbReference type="InterPro" id="IPR036322">
    <property type="entry name" value="WD40_repeat_dom_sf"/>
</dbReference>
<sequence>MSVRAVLVGLVAGSTVLCGACTTGSTGSPQPPASPTTTPTTLRWERVPLPGGLEPVTLATSADDVVVGAITPSRPRPRLLVGPGPDDLREVPLTPRSPYAFEGRWLEVATRGGRIDAIAGARGGAHGNYRWTTWSGTAAGVAEQEQPFGVFGSYGAGDLAGIAYAGSSPVVLGAWQSEQTGMDVATWTRSGDRWARVPSTGTPLGSTPGELVDARVITARGDGLLLGGSVTRLAPGSVEVVPAVWTSPGPSGPWTRVELPRSGDRGTSEVHGAVCARDRCLLTGATDGRLSMWEVTDGTTAEPPGTPTVEVPENASVPSPVPLGDDVVVAAPTAEGTTLLRRSGARWTTATGPPGPPTSVVVHGAEVWVVTGAGRGTPALWRARVA</sequence>
<dbReference type="AlphaFoldDB" id="A0A8H9FRL5"/>
<reference evidence="2" key="2">
    <citation type="submission" date="2020-09" db="EMBL/GenBank/DDBJ databases">
        <authorList>
            <person name="Sun Q."/>
            <person name="Zhou Y."/>
        </authorList>
    </citation>
    <scope>NUCLEOTIDE SEQUENCE</scope>
    <source>
        <strain evidence="2">CGMCC 1.10749</strain>
    </source>
</reference>
<gene>
    <name evidence="2" type="ORF">GCM10011314_03270</name>
</gene>
<feature type="signal peptide" evidence="1">
    <location>
        <begin position="1"/>
        <end position="20"/>
    </location>
</feature>
<proteinExistence type="predicted"/>
<evidence type="ECO:0000313" key="3">
    <source>
        <dbReference type="Proteomes" id="UP000628079"/>
    </source>
</evidence>